<protein>
    <submittedName>
        <fullName evidence="2">Uncharacterized protein</fullName>
    </submittedName>
</protein>
<dbReference type="GeneID" id="63819978"/>
<dbReference type="Proteomes" id="UP000076871">
    <property type="component" value="Unassembled WGS sequence"/>
</dbReference>
<feature type="region of interest" description="Disordered" evidence="1">
    <location>
        <begin position="1"/>
        <end position="101"/>
    </location>
</feature>
<feature type="compositionally biased region" description="Basic and acidic residues" evidence="1">
    <location>
        <begin position="123"/>
        <end position="139"/>
    </location>
</feature>
<accession>A0A165B5C2</accession>
<evidence type="ECO:0000313" key="3">
    <source>
        <dbReference type="Proteomes" id="UP000076871"/>
    </source>
</evidence>
<name>A0A165B5C2_9APHY</name>
<sequence length="287" mass="31455">MSAKFHLRPVATLSDGSTSPSTSTASERSPRFNHRPSAQAAPRGLRRPLSPSSLRDVDLSSTNDASTRRYPAPPTGHELMALFPAAPPTNHRPGPTSGYFLQQERNFFAQKGKEIVRVQIEVDMPRDDGDQKSRARDPAAPRQWTAAPPNGVPPHATAQRSPLSHSPPPQFAPPSAGRRGVPVVPVSAQPVYPGPPSMHAVHTHPAAPSPVDVPHAGYPMRPAQEPAMPAAALGKQVELHPDDYRDDPDEAWRRPMPHNERRRAGKHTKRVIVNGSCYYHTVLRMRR</sequence>
<dbReference type="InParanoid" id="A0A165B5C2"/>
<dbReference type="EMBL" id="KV427690">
    <property type="protein sequence ID" value="KZT00273.1"/>
    <property type="molecule type" value="Genomic_DNA"/>
</dbReference>
<feature type="region of interest" description="Disordered" evidence="1">
    <location>
        <begin position="123"/>
        <end position="188"/>
    </location>
</feature>
<gene>
    <name evidence="2" type="ORF">LAESUDRAFT_559837</name>
</gene>
<proteinExistence type="predicted"/>
<dbReference type="RefSeq" id="XP_040758013.1">
    <property type="nucleotide sequence ID" value="XM_040902947.1"/>
</dbReference>
<feature type="compositionally biased region" description="Polar residues" evidence="1">
    <location>
        <begin position="14"/>
        <end position="27"/>
    </location>
</feature>
<dbReference type="STRING" id="1314785.A0A165B5C2"/>
<dbReference type="OrthoDB" id="3253810at2759"/>
<evidence type="ECO:0000256" key="1">
    <source>
        <dbReference type="SAM" id="MobiDB-lite"/>
    </source>
</evidence>
<organism evidence="2 3">
    <name type="scientific">Laetiporus sulphureus 93-53</name>
    <dbReference type="NCBI Taxonomy" id="1314785"/>
    <lineage>
        <taxon>Eukaryota</taxon>
        <taxon>Fungi</taxon>
        <taxon>Dikarya</taxon>
        <taxon>Basidiomycota</taxon>
        <taxon>Agaricomycotina</taxon>
        <taxon>Agaricomycetes</taxon>
        <taxon>Polyporales</taxon>
        <taxon>Laetiporus</taxon>
    </lineage>
</organism>
<dbReference type="AlphaFoldDB" id="A0A165B5C2"/>
<reference evidence="2 3" key="1">
    <citation type="journal article" date="2016" name="Mol. Biol. Evol.">
        <title>Comparative Genomics of Early-Diverging Mushroom-Forming Fungi Provides Insights into the Origins of Lignocellulose Decay Capabilities.</title>
        <authorList>
            <person name="Nagy L.G."/>
            <person name="Riley R."/>
            <person name="Tritt A."/>
            <person name="Adam C."/>
            <person name="Daum C."/>
            <person name="Floudas D."/>
            <person name="Sun H."/>
            <person name="Yadav J.S."/>
            <person name="Pangilinan J."/>
            <person name="Larsson K.H."/>
            <person name="Matsuura K."/>
            <person name="Barry K."/>
            <person name="Labutti K."/>
            <person name="Kuo R."/>
            <person name="Ohm R.A."/>
            <person name="Bhattacharya S.S."/>
            <person name="Shirouzu T."/>
            <person name="Yoshinaga Y."/>
            <person name="Martin F.M."/>
            <person name="Grigoriev I.V."/>
            <person name="Hibbett D.S."/>
        </authorList>
    </citation>
    <scope>NUCLEOTIDE SEQUENCE [LARGE SCALE GENOMIC DNA]</scope>
    <source>
        <strain evidence="2 3">93-53</strain>
    </source>
</reference>
<evidence type="ECO:0000313" key="2">
    <source>
        <dbReference type="EMBL" id="KZT00273.1"/>
    </source>
</evidence>
<keyword evidence="3" id="KW-1185">Reference proteome</keyword>